<dbReference type="AlphaFoldDB" id="A0A5P8VQW2"/>
<keyword evidence="2" id="KW-1185">Reference proteome</keyword>
<dbReference type="KEGG" id="nsh:GXM_00099"/>
<dbReference type="EMBL" id="CP045226">
    <property type="protein sequence ID" value="QFS42626.1"/>
    <property type="molecule type" value="Genomic_DNA"/>
</dbReference>
<sequence length="44" mass="5126">MGRINLFTCIILFSGDRYIPPLDFLYKARTCGIWVETINSNLIF</sequence>
<proteinExistence type="predicted"/>
<accession>A0A5P8VQW2</accession>
<evidence type="ECO:0000313" key="1">
    <source>
        <dbReference type="EMBL" id="QFS42626.1"/>
    </source>
</evidence>
<evidence type="ECO:0000313" key="2">
    <source>
        <dbReference type="Proteomes" id="UP000326678"/>
    </source>
</evidence>
<dbReference type="Proteomes" id="UP000326678">
    <property type="component" value="Chromosome Gxm1"/>
</dbReference>
<gene>
    <name evidence="1" type="ORF">GXM_00099</name>
</gene>
<protein>
    <submittedName>
        <fullName evidence="1">Uncharacterized protein</fullName>
    </submittedName>
</protein>
<reference evidence="1 2" key="1">
    <citation type="submission" date="2019-10" db="EMBL/GenBank/DDBJ databases">
        <title>Genomic and transcriptomic insights into the perfect genentic adaptation of a filamentous nitrogen-fixing cyanobacterium to rice fields.</title>
        <authorList>
            <person name="Chen Z."/>
        </authorList>
    </citation>
    <scope>NUCLEOTIDE SEQUENCE [LARGE SCALE GENOMIC DNA]</scope>
    <source>
        <strain evidence="1">CCNUC1</strain>
    </source>
</reference>
<name>A0A5P8VQW2_9NOSO</name>
<organism evidence="1 2">
    <name type="scientific">Nostoc sphaeroides CCNUC1</name>
    <dbReference type="NCBI Taxonomy" id="2653204"/>
    <lineage>
        <taxon>Bacteria</taxon>
        <taxon>Bacillati</taxon>
        <taxon>Cyanobacteriota</taxon>
        <taxon>Cyanophyceae</taxon>
        <taxon>Nostocales</taxon>
        <taxon>Nostocaceae</taxon>
        <taxon>Nostoc</taxon>
    </lineage>
</organism>